<evidence type="ECO:0000313" key="3">
    <source>
        <dbReference type="Proteomes" id="UP000001542"/>
    </source>
</evidence>
<dbReference type="InterPro" id="IPR027417">
    <property type="entry name" value="P-loop_NTPase"/>
</dbReference>
<dbReference type="FunFam" id="3.40.50.300:FF:004383">
    <property type="entry name" value="Uncharacterized protein"/>
    <property type="match status" value="1"/>
</dbReference>
<dbReference type="InterPro" id="IPR031314">
    <property type="entry name" value="DNK_dom"/>
</dbReference>
<protein>
    <recommendedName>
        <fullName evidence="1">AAA+ ATPase domain-containing protein</fullName>
    </recommendedName>
</protein>
<evidence type="ECO:0000313" key="2">
    <source>
        <dbReference type="EMBL" id="EAY00910.1"/>
    </source>
</evidence>
<keyword evidence="3" id="KW-1185">Reference proteome</keyword>
<dbReference type="Gene3D" id="3.40.50.300">
    <property type="entry name" value="P-loop containing nucleotide triphosphate hydrolases"/>
    <property type="match status" value="1"/>
</dbReference>
<feature type="domain" description="AAA+ ATPase" evidence="1">
    <location>
        <begin position="2"/>
        <end position="168"/>
    </location>
</feature>
<dbReference type="VEuPathDB" id="TrichDB:TVAG_168410"/>
<dbReference type="SUPFAM" id="SSF52540">
    <property type="entry name" value="P-loop containing nucleoside triphosphate hydrolases"/>
    <property type="match status" value="1"/>
</dbReference>
<dbReference type="Pfam" id="PF01712">
    <property type="entry name" value="dNK"/>
    <property type="match status" value="2"/>
</dbReference>
<name>A2F2E4_TRIV3</name>
<dbReference type="OrthoDB" id="567086at2759"/>
<dbReference type="PANTHER" id="PTHR10513:SF35">
    <property type="entry name" value="DEOXYADENOSINE KINASE"/>
    <property type="match status" value="1"/>
</dbReference>
<evidence type="ECO:0000259" key="1">
    <source>
        <dbReference type="SMART" id="SM00382"/>
    </source>
</evidence>
<reference evidence="2" key="1">
    <citation type="submission" date="2006-10" db="EMBL/GenBank/DDBJ databases">
        <authorList>
            <person name="Amadeo P."/>
            <person name="Zhao Q."/>
            <person name="Wortman J."/>
            <person name="Fraser-Liggett C."/>
            <person name="Carlton J."/>
        </authorList>
    </citation>
    <scope>NUCLEOTIDE SEQUENCE</scope>
    <source>
        <strain evidence="2">G3</strain>
    </source>
</reference>
<accession>A2F2E4</accession>
<dbReference type="GO" id="GO:0005737">
    <property type="term" value="C:cytoplasm"/>
    <property type="evidence" value="ECO:0000318"/>
    <property type="project" value="GO_Central"/>
</dbReference>
<dbReference type="InParanoid" id="A2F2E4"/>
<dbReference type="InterPro" id="IPR003593">
    <property type="entry name" value="AAA+_ATPase"/>
</dbReference>
<dbReference type="SMART" id="SM00382">
    <property type="entry name" value="AAA"/>
    <property type="match status" value="1"/>
</dbReference>
<dbReference type="VEuPathDB" id="TrichDB:TVAGG3_0252890"/>
<sequence>MKYVPIVITGPIGAGKSTLARMISKHLAIDYVKEYIDINDGEEMLLKFKANSISSQDFQEYILQTYKSQLMHVKGNAFIMERLPEEGSIIFSNSDKSILERVVQVQEEFDIYGYKGEATVLTIHNSGQSTEMIMNEVLCTLFGTKHVSREMLIYLKSLNGIIIYLRTTPEMCIERIRRRNRFAEKSITLDDMKEMCKKYDTYINSFKNYYIQ</sequence>
<dbReference type="EMBL" id="DS113585">
    <property type="protein sequence ID" value="EAY00910.1"/>
    <property type="molecule type" value="Genomic_DNA"/>
</dbReference>
<dbReference type="AlphaFoldDB" id="A2F2E4"/>
<dbReference type="InterPro" id="IPR050566">
    <property type="entry name" value="Deoxyribonucleoside_kinase"/>
</dbReference>
<gene>
    <name evidence="2" type="ORF">TVAG_168410</name>
</gene>
<dbReference type="GO" id="GO:0019136">
    <property type="term" value="F:deoxynucleoside kinase activity"/>
    <property type="evidence" value="ECO:0000318"/>
    <property type="project" value="GO_Central"/>
</dbReference>
<organism evidence="2 3">
    <name type="scientific">Trichomonas vaginalis (strain ATCC PRA-98 / G3)</name>
    <dbReference type="NCBI Taxonomy" id="412133"/>
    <lineage>
        <taxon>Eukaryota</taxon>
        <taxon>Metamonada</taxon>
        <taxon>Parabasalia</taxon>
        <taxon>Trichomonadida</taxon>
        <taxon>Trichomonadidae</taxon>
        <taxon>Trichomonas</taxon>
    </lineage>
</organism>
<proteinExistence type="predicted"/>
<reference evidence="2" key="2">
    <citation type="journal article" date="2007" name="Science">
        <title>Draft genome sequence of the sexually transmitted pathogen Trichomonas vaginalis.</title>
        <authorList>
            <person name="Carlton J.M."/>
            <person name="Hirt R.P."/>
            <person name="Silva J.C."/>
            <person name="Delcher A.L."/>
            <person name="Schatz M."/>
            <person name="Zhao Q."/>
            <person name="Wortman J.R."/>
            <person name="Bidwell S.L."/>
            <person name="Alsmark U.C.M."/>
            <person name="Besteiro S."/>
            <person name="Sicheritz-Ponten T."/>
            <person name="Noel C.J."/>
            <person name="Dacks J.B."/>
            <person name="Foster P.G."/>
            <person name="Simillion C."/>
            <person name="Van de Peer Y."/>
            <person name="Miranda-Saavedra D."/>
            <person name="Barton G.J."/>
            <person name="Westrop G.D."/>
            <person name="Mueller S."/>
            <person name="Dessi D."/>
            <person name="Fiori P.L."/>
            <person name="Ren Q."/>
            <person name="Paulsen I."/>
            <person name="Zhang H."/>
            <person name="Bastida-Corcuera F.D."/>
            <person name="Simoes-Barbosa A."/>
            <person name="Brown M.T."/>
            <person name="Hayes R.D."/>
            <person name="Mukherjee M."/>
            <person name="Okumura C.Y."/>
            <person name="Schneider R."/>
            <person name="Smith A.J."/>
            <person name="Vanacova S."/>
            <person name="Villalvazo M."/>
            <person name="Haas B.J."/>
            <person name="Pertea M."/>
            <person name="Feldblyum T.V."/>
            <person name="Utterback T.R."/>
            <person name="Shu C.L."/>
            <person name="Osoegawa K."/>
            <person name="de Jong P.J."/>
            <person name="Hrdy I."/>
            <person name="Horvathova L."/>
            <person name="Zubacova Z."/>
            <person name="Dolezal P."/>
            <person name="Malik S.B."/>
            <person name="Logsdon J.M. Jr."/>
            <person name="Henze K."/>
            <person name="Gupta A."/>
            <person name="Wang C.C."/>
            <person name="Dunne R.L."/>
            <person name="Upcroft J.A."/>
            <person name="Upcroft P."/>
            <person name="White O."/>
            <person name="Salzberg S.L."/>
            <person name="Tang P."/>
            <person name="Chiu C.-H."/>
            <person name="Lee Y.-S."/>
            <person name="Embley T.M."/>
            <person name="Coombs G.H."/>
            <person name="Mottram J.C."/>
            <person name="Tachezy J."/>
            <person name="Fraser-Liggett C.M."/>
            <person name="Johnson P.J."/>
        </authorList>
    </citation>
    <scope>NUCLEOTIDE SEQUENCE [LARGE SCALE GENOMIC DNA]</scope>
    <source>
        <strain evidence="2">G3</strain>
    </source>
</reference>
<dbReference type="Proteomes" id="UP000001542">
    <property type="component" value="Unassembled WGS sequence"/>
</dbReference>
<dbReference type="PANTHER" id="PTHR10513">
    <property type="entry name" value="DEOXYNUCLEOSIDE KINASE"/>
    <property type="match status" value="1"/>
</dbReference>